<evidence type="ECO:0000256" key="1">
    <source>
        <dbReference type="SAM" id="Phobius"/>
    </source>
</evidence>
<evidence type="ECO:0008006" key="4">
    <source>
        <dbReference type="Google" id="ProtNLM"/>
    </source>
</evidence>
<name>A0AAD7D5T4_MYCRO</name>
<reference evidence="2" key="1">
    <citation type="submission" date="2023-03" db="EMBL/GenBank/DDBJ databases">
        <title>Massive genome expansion in bonnet fungi (Mycena s.s.) driven by repeated elements and novel gene families across ecological guilds.</title>
        <authorList>
            <consortium name="Lawrence Berkeley National Laboratory"/>
            <person name="Harder C.B."/>
            <person name="Miyauchi S."/>
            <person name="Viragh M."/>
            <person name="Kuo A."/>
            <person name="Thoen E."/>
            <person name="Andreopoulos B."/>
            <person name="Lu D."/>
            <person name="Skrede I."/>
            <person name="Drula E."/>
            <person name="Henrissat B."/>
            <person name="Morin E."/>
            <person name="Kohler A."/>
            <person name="Barry K."/>
            <person name="LaButti K."/>
            <person name="Morin E."/>
            <person name="Salamov A."/>
            <person name="Lipzen A."/>
            <person name="Mereny Z."/>
            <person name="Hegedus B."/>
            <person name="Baldrian P."/>
            <person name="Stursova M."/>
            <person name="Weitz H."/>
            <person name="Taylor A."/>
            <person name="Grigoriev I.V."/>
            <person name="Nagy L.G."/>
            <person name="Martin F."/>
            <person name="Kauserud H."/>
        </authorList>
    </citation>
    <scope>NUCLEOTIDE SEQUENCE</scope>
    <source>
        <strain evidence="2">CBHHK067</strain>
    </source>
</reference>
<keyword evidence="1" id="KW-1133">Transmembrane helix</keyword>
<dbReference type="EMBL" id="JARKIE010000122">
    <property type="protein sequence ID" value="KAJ7681107.1"/>
    <property type="molecule type" value="Genomic_DNA"/>
</dbReference>
<keyword evidence="1" id="KW-0812">Transmembrane</keyword>
<protein>
    <recommendedName>
        <fullName evidence="4">BTB domain-containing protein</fullName>
    </recommendedName>
</protein>
<keyword evidence="3" id="KW-1185">Reference proteome</keyword>
<evidence type="ECO:0000313" key="2">
    <source>
        <dbReference type="EMBL" id="KAJ7681107.1"/>
    </source>
</evidence>
<sequence>MASRVASDITATGNQDSIILDTNFPSRSHVMEFEPFGVELEDWDSENAMQFGDIDYLLHKYDYGLPTPPNSHDGSPEVESEDDGDTLVYISTTFFRAAQHRPQQPDVALLSKDAVYFYVHSDLVLYASENRFRAMLPISLSDGDEPPVLNVPETSAVLNIILHAIYDMSCSHYSPTFETLLHAVDSMSKYGANPKSTIVPSSPLFTLLLSHAPLFPLELYALAAHYDILELAVPTSSHLLSFPLSRVDDQIVERMGAIYLKRLFFLHFGRAEALKRVLLPPPHLHPPTPSCDFQSQKGLSRAWALASAYLAWDVRPDMSTITLESALRPLAEHLPCELCKSALNDRVKNLIVQWSIVKNDHAPFPYHYWLSLVLNFLLVLTFLILYHHTA</sequence>
<gene>
    <name evidence="2" type="ORF">B0H17DRAFT_1170202</name>
</gene>
<keyword evidence="1" id="KW-0472">Membrane</keyword>
<dbReference type="AlphaFoldDB" id="A0AAD7D5T4"/>
<evidence type="ECO:0000313" key="3">
    <source>
        <dbReference type="Proteomes" id="UP001221757"/>
    </source>
</evidence>
<comment type="caution">
    <text evidence="2">The sequence shown here is derived from an EMBL/GenBank/DDBJ whole genome shotgun (WGS) entry which is preliminary data.</text>
</comment>
<proteinExistence type="predicted"/>
<dbReference type="Proteomes" id="UP001221757">
    <property type="component" value="Unassembled WGS sequence"/>
</dbReference>
<feature type="transmembrane region" description="Helical" evidence="1">
    <location>
        <begin position="366"/>
        <end position="386"/>
    </location>
</feature>
<organism evidence="2 3">
    <name type="scientific">Mycena rosella</name>
    <name type="common">Pink bonnet</name>
    <name type="synonym">Agaricus rosellus</name>
    <dbReference type="NCBI Taxonomy" id="1033263"/>
    <lineage>
        <taxon>Eukaryota</taxon>
        <taxon>Fungi</taxon>
        <taxon>Dikarya</taxon>
        <taxon>Basidiomycota</taxon>
        <taxon>Agaricomycotina</taxon>
        <taxon>Agaricomycetes</taxon>
        <taxon>Agaricomycetidae</taxon>
        <taxon>Agaricales</taxon>
        <taxon>Marasmiineae</taxon>
        <taxon>Mycenaceae</taxon>
        <taxon>Mycena</taxon>
    </lineage>
</organism>
<accession>A0AAD7D5T4</accession>